<dbReference type="KEGG" id="arep:ID810_01035"/>
<keyword evidence="4" id="KW-0460">Magnesium</keyword>
<evidence type="ECO:0000256" key="1">
    <source>
        <dbReference type="ARBA" id="ARBA00022679"/>
    </source>
</evidence>
<protein>
    <submittedName>
        <fullName evidence="6">6-phosphofructokinase</fullName>
    </submittedName>
</protein>
<keyword evidence="3 6" id="KW-0418">Kinase</keyword>
<dbReference type="AlphaFoldDB" id="A0A7T0LL37"/>
<accession>A0A7T0LL37</accession>
<dbReference type="RefSeq" id="WP_166857092.1">
    <property type="nucleotide sequence ID" value="NZ_CP063989.1"/>
</dbReference>
<dbReference type="GO" id="GO:0006096">
    <property type="term" value="P:glycolytic process"/>
    <property type="evidence" value="ECO:0007669"/>
    <property type="project" value="UniProtKB-KW"/>
</dbReference>
<dbReference type="EMBL" id="CP063989">
    <property type="protein sequence ID" value="QPL05612.1"/>
    <property type="molecule type" value="Genomic_DNA"/>
</dbReference>
<evidence type="ECO:0000256" key="3">
    <source>
        <dbReference type="ARBA" id="ARBA00022777"/>
    </source>
</evidence>
<evidence type="ECO:0000313" key="7">
    <source>
        <dbReference type="Proteomes" id="UP000594637"/>
    </source>
</evidence>
<evidence type="ECO:0000256" key="4">
    <source>
        <dbReference type="ARBA" id="ARBA00022842"/>
    </source>
</evidence>
<organism evidence="6 7">
    <name type="scientific">Actinomyces respiraculi</name>
    <dbReference type="NCBI Taxonomy" id="2744574"/>
    <lineage>
        <taxon>Bacteria</taxon>
        <taxon>Bacillati</taxon>
        <taxon>Actinomycetota</taxon>
        <taxon>Actinomycetes</taxon>
        <taxon>Actinomycetales</taxon>
        <taxon>Actinomycetaceae</taxon>
        <taxon>Actinomyces</taxon>
    </lineage>
</organism>
<dbReference type="GO" id="GO:0046872">
    <property type="term" value="F:metal ion binding"/>
    <property type="evidence" value="ECO:0007669"/>
    <property type="project" value="UniProtKB-KW"/>
</dbReference>
<dbReference type="SUPFAM" id="SSF53613">
    <property type="entry name" value="Ribokinase-like"/>
    <property type="match status" value="1"/>
</dbReference>
<reference evidence="6 7" key="1">
    <citation type="submission" date="2020-11" db="EMBL/GenBank/DDBJ databases">
        <title>Actinomyces sp. ZJ750.</title>
        <authorList>
            <person name="Zhou J."/>
        </authorList>
    </citation>
    <scope>NUCLEOTIDE SEQUENCE [LARGE SCALE GENOMIC DNA]</scope>
    <source>
        <strain evidence="6 7">ZJ750</strain>
    </source>
</reference>
<gene>
    <name evidence="6" type="ORF">ID810_01035</name>
</gene>
<proteinExistence type="predicted"/>
<evidence type="ECO:0000313" key="6">
    <source>
        <dbReference type="EMBL" id="QPL05612.1"/>
    </source>
</evidence>
<dbReference type="PROSITE" id="PS51255">
    <property type="entry name" value="ADPK"/>
    <property type="match status" value="1"/>
</dbReference>
<keyword evidence="7" id="KW-1185">Reference proteome</keyword>
<dbReference type="Proteomes" id="UP000594637">
    <property type="component" value="Chromosome"/>
</dbReference>
<dbReference type="GO" id="GO:0016301">
    <property type="term" value="F:kinase activity"/>
    <property type="evidence" value="ECO:0007669"/>
    <property type="project" value="UniProtKB-KW"/>
</dbReference>
<dbReference type="Gene3D" id="3.40.1190.20">
    <property type="match status" value="1"/>
</dbReference>
<dbReference type="InterPro" id="IPR007666">
    <property type="entry name" value="ADP_PFK/GK"/>
</dbReference>
<dbReference type="GO" id="GO:0016773">
    <property type="term" value="F:phosphotransferase activity, alcohol group as acceptor"/>
    <property type="evidence" value="ECO:0007669"/>
    <property type="project" value="InterPro"/>
</dbReference>
<name>A0A7T0LL37_9ACTO</name>
<evidence type="ECO:0000256" key="2">
    <source>
        <dbReference type="ARBA" id="ARBA00022723"/>
    </source>
</evidence>
<keyword evidence="5" id="KW-0324">Glycolysis</keyword>
<dbReference type="Pfam" id="PF04587">
    <property type="entry name" value="ADP_PFK_GK"/>
    <property type="match status" value="1"/>
</dbReference>
<keyword evidence="2" id="KW-0479">Metal-binding</keyword>
<evidence type="ECO:0000256" key="5">
    <source>
        <dbReference type="ARBA" id="ARBA00023152"/>
    </source>
</evidence>
<sequence length="398" mass="42677">MSGRIVLGLGGTVDHEVVWDAAAFQRLVDGYGITLTELEDAPSLAVGSEREIIRDVLRSMHHSIGCEVFVRDRGDLLAFDARFEHRVTLGGTCVRAALALSRLGVGSTVHLVSISDEVRRLLPDGVDWICSADEDSADPHVIVQYPAGARIRVADGTVLASRPNRVILVNDPPNEHMRLSAQLATVLHDASVVLASGFNTMKSESELRCRLAELERVLAVVPPGTPIVYEDAGFHDDALRSAVLEAVRRAFCLHSLNEDEAQRYLGRPVDLADPAEVATMMTDLREILGAPTVMVHTSRYAAVIGTDAERYREAGQAGCLMASTRFLHGDAYTRAEYDAVATAAREQVGTALARDAGLLAAGVRIAPGFAVRTEHPTTIGLGDAFIGGVVGHLAHRAA</sequence>
<dbReference type="InterPro" id="IPR029056">
    <property type="entry name" value="Ribokinase-like"/>
</dbReference>
<keyword evidence="1" id="KW-0808">Transferase</keyword>